<dbReference type="InterPro" id="IPR026869">
    <property type="entry name" value="EgtC-like"/>
</dbReference>
<protein>
    <submittedName>
        <fullName evidence="3">Glutamine amidotransferase class-II</fullName>
    </submittedName>
</protein>
<accession>A0A081CAT6</accession>
<keyword evidence="1 3" id="KW-0315">Glutamine amidotransferase</keyword>
<feature type="domain" description="Glutamine amidotransferase type-2" evidence="2">
    <location>
        <begin position="2"/>
        <end position="282"/>
    </location>
</feature>
<dbReference type="STRING" id="1499967.U27_02520"/>
<gene>
    <name evidence="3" type="ORF">U27_02520</name>
</gene>
<dbReference type="Proteomes" id="UP000030661">
    <property type="component" value="Unassembled WGS sequence"/>
</dbReference>
<dbReference type="GO" id="GO:0016740">
    <property type="term" value="F:transferase activity"/>
    <property type="evidence" value="ECO:0007669"/>
    <property type="project" value="UniProtKB-KW"/>
</dbReference>
<dbReference type="Pfam" id="PF13230">
    <property type="entry name" value="GATase_4"/>
    <property type="match status" value="1"/>
</dbReference>
<dbReference type="PANTHER" id="PTHR42824">
    <property type="entry name" value="GLUTAMINE AMIDOTRANSFERASE"/>
    <property type="match status" value="1"/>
</dbReference>
<evidence type="ECO:0000313" key="3">
    <source>
        <dbReference type="EMBL" id="GAK61691.1"/>
    </source>
</evidence>
<dbReference type="AlphaFoldDB" id="A0A081CAT6"/>
<dbReference type="EMBL" id="DF820482">
    <property type="protein sequence ID" value="GAK61691.1"/>
    <property type="molecule type" value="Genomic_DNA"/>
</dbReference>
<sequence>MCELFGLCCDKTVNISFSFTKLSDRNIFHESGWGVGFYRTGNEDQPPFATIIKEPVSARESIFNYFLKYGYISSNLFISHFRLASIGAQVPLNTHPFQLMLDPRPDAVQEKSWIFAHSGTMREIKNDPRFQSVLKPHGNTDSEHIFCYLIEQLRQQYVENGFTLSLEEKIRIIEEAAIAMSRAHPDSLNFILSDGGRMYAFYGGHTAMRGSGMWYLTRRPPHQKLAVLDQSDGMTVQLLDKVSDESAAMIATNPLSPVTDGKWIAFQLNELKVFENGDVIYP</sequence>
<keyword evidence="4" id="KW-1185">Reference proteome</keyword>
<dbReference type="PANTHER" id="PTHR42824:SF1">
    <property type="entry name" value="GLUTAMINE AMIDOTRANSFERASE YAFJ-RELATED"/>
    <property type="match status" value="1"/>
</dbReference>
<dbReference type="CDD" id="cd01908">
    <property type="entry name" value="YafJ"/>
    <property type="match status" value="1"/>
</dbReference>
<evidence type="ECO:0000259" key="2">
    <source>
        <dbReference type="PROSITE" id="PS51278"/>
    </source>
</evidence>
<dbReference type="InterPro" id="IPR029055">
    <property type="entry name" value="Ntn_hydrolases_N"/>
</dbReference>
<evidence type="ECO:0000313" key="4">
    <source>
        <dbReference type="Proteomes" id="UP000030661"/>
    </source>
</evidence>
<dbReference type="InterPro" id="IPR017932">
    <property type="entry name" value="GATase_2_dom"/>
</dbReference>
<reference evidence="3" key="1">
    <citation type="journal article" date="2015" name="PeerJ">
        <title>First genomic representation of candidate bacterial phylum KSB3 points to enhanced environmental sensing as a trigger of wastewater bulking.</title>
        <authorList>
            <person name="Sekiguchi Y."/>
            <person name="Ohashi A."/>
            <person name="Parks D.H."/>
            <person name="Yamauchi T."/>
            <person name="Tyson G.W."/>
            <person name="Hugenholtz P."/>
        </authorList>
    </citation>
    <scope>NUCLEOTIDE SEQUENCE [LARGE SCALE GENOMIC DNA]</scope>
</reference>
<proteinExistence type="predicted"/>
<dbReference type="Gene3D" id="3.60.20.10">
    <property type="entry name" value="Glutamine Phosphoribosylpyrophosphate, subunit 1, domain 1"/>
    <property type="match status" value="1"/>
</dbReference>
<dbReference type="SUPFAM" id="SSF56235">
    <property type="entry name" value="N-terminal nucleophile aminohydrolases (Ntn hydrolases)"/>
    <property type="match status" value="1"/>
</dbReference>
<dbReference type="eggNOG" id="COG0121">
    <property type="taxonomic scope" value="Bacteria"/>
</dbReference>
<evidence type="ECO:0000256" key="1">
    <source>
        <dbReference type="ARBA" id="ARBA00022962"/>
    </source>
</evidence>
<dbReference type="HOGENOM" id="CLU_059273_0_1_0"/>
<name>A0A081CAT6_VECG1</name>
<keyword evidence="3" id="KW-0808">Transferase</keyword>
<organism evidence="3">
    <name type="scientific">Vecturithrix granuli</name>
    <dbReference type="NCBI Taxonomy" id="1499967"/>
    <lineage>
        <taxon>Bacteria</taxon>
        <taxon>Candidatus Moduliflexota</taxon>
        <taxon>Candidatus Vecturitrichia</taxon>
        <taxon>Candidatus Vecturitrichales</taxon>
        <taxon>Candidatus Vecturitrichaceae</taxon>
        <taxon>Candidatus Vecturithrix</taxon>
    </lineage>
</organism>
<dbReference type="PROSITE" id="PS51278">
    <property type="entry name" value="GATASE_TYPE_2"/>
    <property type="match status" value="1"/>
</dbReference>